<dbReference type="PROSITE" id="PS51900">
    <property type="entry name" value="CB"/>
    <property type="match status" value="1"/>
</dbReference>
<dbReference type="STRING" id="868131.MSWAN_0267"/>
<dbReference type="EMBL" id="CP002772">
    <property type="protein sequence ID" value="AEG17313.1"/>
    <property type="molecule type" value="Genomic_DNA"/>
</dbReference>
<evidence type="ECO:0000256" key="1">
    <source>
        <dbReference type="ARBA" id="ARBA00023125"/>
    </source>
</evidence>
<sequence length="404" mass="47273">MDEKDKILLKNWFIKENYSETTQIMYKHSLELYSTLLKKTITELFNEADVEEESNIRLKKRKYQGYILQFKEHLKNLGKSKNTMNLYISAILSFYNSNDILPPKINLPGGDIGLEKNYGRLITKKEIKQLIDVSSTRDTAIIYTMALSGMSQNEIRNLTIKKFIKSAGNAIKQEINSLNELFKHEEELIKDTVITLEITRQKVNYCYHTFIPPEATKAIIVYLRERCNHRDKRIHPKGISDSLFVVNKGPFMGEQITAAAITGLYQGCGKRSGFKHEDGSYRVWRSHGMRKYFMSTIINKTHNHELANYLVGHTISATERAYWFADPKELKKEYLKVLPYLSLDGAEVKDVKTEELKKYETAMEEFEEMKREMEDYKEFAPLIKVFVEDEEIQKRVEKRLNEKN</sequence>
<evidence type="ECO:0000256" key="4">
    <source>
        <dbReference type="SAM" id="Coils"/>
    </source>
</evidence>
<dbReference type="HOGENOM" id="CLU_041884_1_0_2"/>
<dbReference type="InterPro" id="IPR044068">
    <property type="entry name" value="CB"/>
</dbReference>
<dbReference type="GO" id="GO:0006310">
    <property type="term" value="P:DNA recombination"/>
    <property type="evidence" value="ECO:0007669"/>
    <property type="project" value="UniProtKB-KW"/>
</dbReference>
<dbReference type="Proteomes" id="UP000009231">
    <property type="component" value="Chromosome"/>
</dbReference>
<keyword evidence="2" id="KW-0233">DNA recombination</keyword>
<evidence type="ECO:0000313" key="7">
    <source>
        <dbReference type="EMBL" id="AEG17313.1"/>
    </source>
</evidence>
<evidence type="ECO:0000259" key="5">
    <source>
        <dbReference type="PROSITE" id="PS51898"/>
    </source>
</evidence>
<evidence type="ECO:0000256" key="2">
    <source>
        <dbReference type="ARBA" id="ARBA00023172"/>
    </source>
</evidence>
<dbReference type="OrthoDB" id="78358at2157"/>
<proteinExistence type="predicted"/>
<dbReference type="Pfam" id="PF00589">
    <property type="entry name" value="Phage_integrase"/>
    <property type="match status" value="1"/>
</dbReference>
<name>F6D2F6_METPW</name>
<dbReference type="eggNOG" id="arCOG01245">
    <property type="taxonomic scope" value="Archaea"/>
</dbReference>
<organism evidence="7 8">
    <name type="scientific">Methanobacterium paludis (strain DSM 25820 / JCM 18151 / SWAN1)</name>
    <dbReference type="NCBI Taxonomy" id="868131"/>
    <lineage>
        <taxon>Archaea</taxon>
        <taxon>Methanobacteriati</taxon>
        <taxon>Methanobacteriota</taxon>
        <taxon>Methanomada group</taxon>
        <taxon>Methanobacteria</taxon>
        <taxon>Methanobacteriales</taxon>
        <taxon>Methanobacteriaceae</taxon>
        <taxon>Methanobacterium</taxon>
    </lineage>
</organism>
<evidence type="ECO:0000259" key="6">
    <source>
        <dbReference type="PROSITE" id="PS51900"/>
    </source>
</evidence>
<gene>
    <name evidence="7" type="ordered locus">MSWAN_0267</name>
</gene>
<dbReference type="AlphaFoldDB" id="F6D2F6"/>
<keyword evidence="4" id="KW-0175">Coiled coil</keyword>
<accession>F6D2F6</accession>
<dbReference type="InterPro" id="IPR013762">
    <property type="entry name" value="Integrase-like_cat_sf"/>
</dbReference>
<protein>
    <submittedName>
        <fullName evidence="7">Integrase family protein</fullName>
    </submittedName>
</protein>
<dbReference type="InterPro" id="IPR011010">
    <property type="entry name" value="DNA_brk_join_enz"/>
</dbReference>
<dbReference type="GO" id="GO:0015074">
    <property type="term" value="P:DNA integration"/>
    <property type="evidence" value="ECO:0007669"/>
    <property type="project" value="InterPro"/>
</dbReference>
<keyword evidence="1 3" id="KW-0238">DNA-binding</keyword>
<feature type="domain" description="Core-binding (CB)" evidence="6">
    <location>
        <begin position="3"/>
        <end position="99"/>
    </location>
</feature>
<dbReference type="InterPro" id="IPR002104">
    <property type="entry name" value="Integrase_catalytic"/>
</dbReference>
<dbReference type="KEGG" id="mew:MSWAN_0267"/>
<dbReference type="GO" id="GO:0003677">
    <property type="term" value="F:DNA binding"/>
    <property type="evidence" value="ECO:0007669"/>
    <property type="project" value="UniProtKB-UniRule"/>
</dbReference>
<dbReference type="RefSeq" id="WP_013824815.1">
    <property type="nucleotide sequence ID" value="NC_015574.1"/>
</dbReference>
<evidence type="ECO:0000256" key="3">
    <source>
        <dbReference type="PROSITE-ProRule" id="PRU01248"/>
    </source>
</evidence>
<feature type="coiled-coil region" evidence="4">
    <location>
        <begin position="349"/>
        <end position="379"/>
    </location>
</feature>
<feature type="domain" description="Tyr recombinase" evidence="5">
    <location>
        <begin position="116"/>
        <end position="335"/>
    </location>
</feature>
<dbReference type="Gene3D" id="1.10.443.10">
    <property type="entry name" value="Intergrase catalytic core"/>
    <property type="match status" value="1"/>
</dbReference>
<dbReference type="SUPFAM" id="SSF56349">
    <property type="entry name" value="DNA breaking-rejoining enzymes"/>
    <property type="match status" value="1"/>
</dbReference>
<dbReference type="GeneID" id="10667751"/>
<evidence type="ECO:0000313" key="8">
    <source>
        <dbReference type="Proteomes" id="UP000009231"/>
    </source>
</evidence>
<keyword evidence="8" id="KW-1185">Reference proteome</keyword>
<reference evidence="7 8" key="1">
    <citation type="journal article" date="2014" name="Int. J. Syst. Evol. Microbiol.">
        <title>Methanobacterium paludis sp. nov. and a novel strain of Methanobacterium lacus isolated from northern peatlands.</title>
        <authorList>
            <person name="Cadillo-Quiroz H."/>
            <person name="Brauer S.L."/>
            <person name="Goodson N."/>
            <person name="Yavitt J.B."/>
            <person name="Zinder S.H."/>
        </authorList>
    </citation>
    <scope>NUCLEOTIDE SEQUENCE [LARGE SCALE GENOMIC DNA]</scope>
    <source>
        <strain evidence="8">DSM 25820 / JCM 18151 / SWAN1</strain>
    </source>
</reference>
<dbReference type="PROSITE" id="PS51898">
    <property type="entry name" value="TYR_RECOMBINASE"/>
    <property type="match status" value="1"/>
</dbReference>